<organism evidence="2 3">
    <name type="scientific">Hordeum vulgare subsp. vulgare</name>
    <name type="common">Domesticated barley</name>
    <dbReference type="NCBI Taxonomy" id="112509"/>
    <lineage>
        <taxon>Eukaryota</taxon>
        <taxon>Viridiplantae</taxon>
        <taxon>Streptophyta</taxon>
        <taxon>Embryophyta</taxon>
        <taxon>Tracheophyta</taxon>
        <taxon>Spermatophyta</taxon>
        <taxon>Magnoliopsida</taxon>
        <taxon>Liliopsida</taxon>
        <taxon>Poales</taxon>
        <taxon>Poaceae</taxon>
        <taxon>BOP clade</taxon>
        <taxon>Pooideae</taxon>
        <taxon>Triticodae</taxon>
        <taxon>Triticeae</taxon>
        <taxon>Hordeinae</taxon>
        <taxon>Hordeum</taxon>
    </lineage>
</organism>
<reference evidence="2" key="3">
    <citation type="submission" date="2022-01" db="UniProtKB">
        <authorList>
            <consortium name="EnsemblPlants"/>
        </authorList>
    </citation>
    <scope>IDENTIFICATION</scope>
    <source>
        <strain evidence="2">subsp. vulgare</strain>
    </source>
</reference>
<dbReference type="AlphaFoldDB" id="A0A8I6XVS7"/>
<keyword evidence="3" id="KW-1185">Reference proteome</keyword>
<dbReference type="PANTHER" id="PTHR37371:SF6">
    <property type="entry name" value="KINESIN-LIKE PROTEIN"/>
    <property type="match status" value="1"/>
</dbReference>
<name>A0A8I6XVS7_HORVV</name>
<dbReference type="PANTHER" id="PTHR37371">
    <property type="entry name" value="OS08G0180400 PROTEIN"/>
    <property type="match status" value="1"/>
</dbReference>
<reference evidence="2" key="2">
    <citation type="submission" date="2020-10" db="EMBL/GenBank/DDBJ databases">
        <authorList>
            <person name="Scholz U."/>
            <person name="Mascher M."/>
            <person name="Fiebig A."/>
        </authorList>
    </citation>
    <scope>NUCLEOTIDE SEQUENCE [LARGE SCALE GENOMIC DNA]</scope>
    <source>
        <strain evidence="2">cv. Morex</strain>
    </source>
</reference>
<evidence type="ECO:0000313" key="3">
    <source>
        <dbReference type="Proteomes" id="UP000011116"/>
    </source>
</evidence>
<evidence type="ECO:0000256" key="1">
    <source>
        <dbReference type="SAM" id="Phobius"/>
    </source>
</evidence>
<keyword evidence="1" id="KW-0472">Membrane</keyword>
<accession>A0A8I6XVS7</accession>
<proteinExistence type="predicted"/>
<evidence type="ECO:0000313" key="2">
    <source>
        <dbReference type="EnsemblPlants" id="HORVU.MOREX.r3.5HG0530340.1"/>
    </source>
</evidence>
<dbReference type="EnsemblPlants" id="HORVU.MOREX.r3.5HG0530340.1">
    <property type="protein sequence ID" value="HORVU.MOREX.r3.5HG0530340.1"/>
    <property type="gene ID" value="HORVU.MOREX.r3.5HG0530340"/>
</dbReference>
<keyword evidence="1" id="KW-1133">Transmembrane helix</keyword>
<dbReference type="Proteomes" id="UP000011116">
    <property type="component" value="Chromosome 5H"/>
</dbReference>
<dbReference type="SMR" id="A0A8I6XVS7"/>
<reference evidence="3" key="1">
    <citation type="journal article" date="2012" name="Nature">
        <title>A physical, genetic and functional sequence assembly of the barley genome.</title>
        <authorList>
            <consortium name="The International Barley Genome Sequencing Consortium"/>
            <person name="Mayer K.F."/>
            <person name="Waugh R."/>
            <person name="Brown J.W."/>
            <person name="Schulman A."/>
            <person name="Langridge P."/>
            <person name="Platzer M."/>
            <person name="Fincher G.B."/>
            <person name="Muehlbauer G.J."/>
            <person name="Sato K."/>
            <person name="Close T.J."/>
            <person name="Wise R.P."/>
            <person name="Stein N."/>
        </authorList>
    </citation>
    <scope>NUCLEOTIDE SEQUENCE [LARGE SCALE GENOMIC DNA]</scope>
    <source>
        <strain evidence="3">cv. Morex</strain>
    </source>
</reference>
<feature type="transmembrane region" description="Helical" evidence="1">
    <location>
        <begin position="58"/>
        <end position="79"/>
    </location>
</feature>
<sequence>MHTQSYLKMAEEVEKEHKKMVDKVSLQADEMKASYKKLVTEVQSSSFRGTAATEQRRLSISILLHFYLLNFTALLSSHLSI</sequence>
<keyword evidence="1" id="KW-0812">Transmembrane</keyword>
<protein>
    <submittedName>
        <fullName evidence="2">Uncharacterized protein</fullName>
    </submittedName>
</protein>
<dbReference type="Gramene" id="HORVU.MOREX.r3.5HG0530340.1">
    <property type="protein sequence ID" value="HORVU.MOREX.r3.5HG0530340.1"/>
    <property type="gene ID" value="HORVU.MOREX.r3.5HG0530340"/>
</dbReference>